<dbReference type="AlphaFoldDB" id="A0A9Q0N9L5"/>
<sequence>MAKFSKKTVSVLLILSVDIIRTIKNAEALNPFNAYVIYVLSLMEVSRQGMACKFNKMSEKLLKGEA</sequence>
<reference evidence="2" key="1">
    <citation type="submission" date="2022-07" db="EMBL/GenBank/DDBJ databases">
        <authorList>
            <person name="Trinca V."/>
            <person name="Uliana J.V.C."/>
            <person name="Torres T.T."/>
            <person name="Ward R.J."/>
            <person name="Monesi N."/>
        </authorList>
    </citation>
    <scope>NUCLEOTIDE SEQUENCE</scope>
    <source>
        <strain evidence="2">HSMRA1968</strain>
        <tissue evidence="2">Whole embryos</tissue>
    </source>
</reference>
<organism evidence="2 3">
    <name type="scientific">Pseudolycoriella hygida</name>
    <dbReference type="NCBI Taxonomy" id="35572"/>
    <lineage>
        <taxon>Eukaryota</taxon>
        <taxon>Metazoa</taxon>
        <taxon>Ecdysozoa</taxon>
        <taxon>Arthropoda</taxon>
        <taxon>Hexapoda</taxon>
        <taxon>Insecta</taxon>
        <taxon>Pterygota</taxon>
        <taxon>Neoptera</taxon>
        <taxon>Endopterygota</taxon>
        <taxon>Diptera</taxon>
        <taxon>Nematocera</taxon>
        <taxon>Sciaroidea</taxon>
        <taxon>Sciaridae</taxon>
        <taxon>Pseudolycoriella</taxon>
    </lineage>
</organism>
<dbReference type="Proteomes" id="UP001151699">
    <property type="component" value="Chromosome A"/>
</dbReference>
<evidence type="ECO:0000313" key="3">
    <source>
        <dbReference type="Proteomes" id="UP001151699"/>
    </source>
</evidence>
<proteinExistence type="predicted"/>
<evidence type="ECO:0000313" key="2">
    <source>
        <dbReference type="EMBL" id="KAJ6646260.1"/>
    </source>
</evidence>
<keyword evidence="3" id="KW-1185">Reference proteome</keyword>
<gene>
    <name evidence="2" type="ORF">Bhyg_01471</name>
</gene>
<feature type="chain" id="PRO_5040255266" evidence="1">
    <location>
        <begin position="29"/>
        <end position="66"/>
    </location>
</feature>
<dbReference type="EMBL" id="WJQU01000001">
    <property type="protein sequence ID" value="KAJ6646260.1"/>
    <property type="molecule type" value="Genomic_DNA"/>
</dbReference>
<accession>A0A9Q0N9L5</accession>
<feature type="signal peptide" evidence="1">
    <location>
        <begin position="1"/>
        <end position="28"/>
    </location>
</feature>
<keyword evidence="1" id="KW-0732">Signal</keyword>
<comment type="caution">
    <text evidence="2">The sequence shown here is derived from an EMBL/GenBank/DDBJ whole genome shotgun (WGS) entry which is preliminary data.</text>
</comment>
<name>A0A9Q0N9L5_9DIPT</name>
<evidence type="ECO:0000256" key="1">
    <source>
        <dbReference type="SAM" id="SignalP"/>
    </source>
</evidence>
<protein>
    <submittedName>
        <fullName evidence="2">Uncharacterized protein</fullName>
    </submittedName>
</protein>